<sequence>MSLWSKGLFVLAAGLLVVSLGLAVERMMFLSRAETTIGHVVDVSAQNSRCGSRRMRRACTRFKAVVEFRINGGAPRRMTVSAGRTRGHNRPVTAARHPPGSAVRLVYDPRNTQRIYRDSPGDVFGGPLLSLFLSLGAGAGGLKQRSKEA</sequence>
<dbReference type="Proteomes" id="UP000305760">
    <property type="component" value="Unassembled WGS sequence"/>
</dbReference>
<gene>
    <name evidence="1" type="ORF">E1B00_08525</name>
</gene>
<evidence type="ECO:0000313" key="2">
    <source>
        <dbReference type="Proteomes" id="UP000305760"/>
    </source>
</evidence>
<dbReference type="RefSeq" id="WP_139447560.1">
    <property type="nucleotide sequence ID" value="NZ_SMDR01000001.1"/>
</dbReference>
<dbReference type="AlphaFoldDB" id="A0A5C4RWX9"/>
<name>A0A5C4RWX9_9GAMM</name>
<protein>
    <submittedName>
        <fullName evidence="1">DUF3592 domain-containing protein</fullName>
    </submittedName>
</protein>
<comment type="caution">
    <text evidence="1">The sequence shown here is derived from an EMBL/GenBank/DDBJ whole genome shotgun (WGS) entry which is preliminary data.</text>
</comment>
<proteinExistence type="predicted"/>
<keyword evidence="2" id="KW-1185">Reference proteome</keyword>
<evidence type="ECO:0000313" key="1">
    <source>
        <dbReference type="EMBL" id="TNJ35773.1"/>
    </source>
</evidence>
<accession>A0A5C4RWX9</accession>
<dbReference type="EMBL" id="SMDR01000001">
    <property type="protein sequence ID" value="TNJ35773.1"/>
    <property type="molecule type" value="Genomic_DNA"/>
</dbReference>
<reference evidence="1 2" key="1">
    <citation type="submission" date="2019-03" db="EMBL/GenBank/DDBJ databases">
        <title>Arenimonas daejeonensis sp. nov., isolated from compost.</title>
        <authorList>
            <person name="Jeon C.O."/>
        </authorList>
    </citation>
    <scope>NUCLEOTIDE SEQUENCE [LARGE SCALE GENOMIC DNA]</scope>
    <source>
        <strain evidence="1 2">R29</strain>
    </source>
</reference>
<organism evidence="1 2">
    <name type="scientific">Arenimonas terrae</name>
    <dbReference type="NCBI Taxonomy" id="2546226"/>
    <lineage>
        <taxon>Bacteria</taxon>
        <taxon>Pseudomonadati</taxon>
        <taxon>Pseudomonadota</taxon>
        <taxon>Gammaproteobacteria</taxon>
        <taxon>Lysobacterales</taxon>
        <taxon>Lysobacteraceae</taxon>
        <taxon>Arenimonas</taxon>
    </lineage>
</organism>